<name>A0AAN9HNA5_CROPI</name>
<protein>
    <submittedName>
        <fullName evidence="2">Uncharacterized protein</fullName>
    </submittedName>
</protein>
<dbReference type="Proteomes" id="UP001372338">
    <property type="component" value="Unassembled WGS sequence"/>
</dbReference>
<evidence type="ECO:0000313" key="2">
    <source>
        <dbReference type="EMBL" id="KAK7242971.1"/>
    </source>
</evidence>
<dbReference type="SUPFAM" id="SSF51011">
    <property type="entry name" value="Glycosyl hydrolase domain"/>
    <property type="match status" value="1"/>
</dbReference>
<reference evidence="2 3" key="1">
    <citation type="submission" date="2024-01" db="EMBL/GenBank/DDBJ databases">
        <title>The genomes of 5 underutilized Papilionoideae crops provide insights into root nodulation and disease resistanc.</title>
        <authorList>
            <person name="Yuan L."/>
        </authorList>
    </citation>
    <scope>NUCLEOTIDE SEQUENCE [LARGE SCALE GENOMIC DNA]</scope>
    <source>
        <strain evidence="2">ZHUSHIDOU_FW_LH</strain>
        <tissue evidence="2">Leaf</tissue>
    </source>
</reference>
<evidence type="ECO:0000313" key="3">
    <source>
        <dbReference type="Proteomes" id="UP001372338"/>
    </source>
</evidence>
<dbReference type="EMBL" id="JAYWIO010000008">
    <property type="protein sequence ID" value="KAK7242971.1"/>
    <property type="molecule type" value="Genomic_DNA"/>
</dbReference>
<keyword evidence="3" id="KW-1185">Reference proteome</keyword>
<organism evidence="2 3">
    <name type="scientific">Crotalaria pallida</name>
    <name type="common">Smooth rattlebox</name>
    <name type="synonym">Crotalaria striata</name>
    <dbReference type="NCBI Taxonomy" id="3830"/>
    <lineage>
        <taxon>Eukaryota</taxon>
        <taxon>Viridiplantae</taxon>
        <taxon>Streptophyta</taxon>
        <taxon>Embryophyta</taxon>
        <taxon>Tracheophyta</taxon>
        <taxon>Spermatophyta</taxon>
        <taxon>Magnoliopsida</taxon>
        <taxon>eudicotyledons</taxon>
        <taxon>Gunneridae</taxon>
        <taxon>Pentapetalae</taxon>
        <taxon>rosids</taxon>
        <taxon>fabids</taxon>
        <taxon>Fabales</taxon>
        <taxon>Fabaceae</taxon>
        <taxon>Papilionoideae</taxon>
        <taxon>50 kb inversion clade</taxon>
        <taxon>genistoids sensu lato</taxon>
        <taxon>core genistoids</taxon>
        <taxon>Crotalarieae</taxon>
        <taxon>Crotalaria</taxon>
    </lineage>
</organism>
<evidence type="ECO:0000256" key="1">
    <source>
        <dbReference type="SAM" id="SignalP"/>
    </source>
</evidence>
<accession>A0AAN9HNA5</accession>
<dbReference type="Gene3D" id="2.60.40.1180">
    <property type="entry name" value="Golgi alpha-mannosidase II"/>
    <property type="match status" value="1"/>
</dbReference>
<dbReference type="AlphaFoldDB" id="A0AAN9HNA5"/>
<sequence length="171" mass="19206">MFNSLLSVSSPILSCLWFLRQLSSTAEGAALLDAGSVETWLCFHIANISRTCERNCWELGVFDKLVKHNKETQQFTTRILDKDEAWESFCLTGRTYYFISADHPEIDVLPLLPEGVAWYRLVDTALPFPAFISTSGEFVTEQTKGLFTYAMKSYSCTLFEASNGSTVAARC</sequence>
<feature type="chain" id="PRO_5042985046" evidence="1">
    <location>
        <begin position="29"/>
        <end position="171"/>
    </location>
</feature>
<dbReference type="InterPro" id="IPR013780">
    <property type="entry name" value="Glyco_hydro_b"/>
</dbReference>
<feature type="signal peptide" evidence="1">
    <location>
        <begin position="1"/>
        <end position="28"/>
    </location>
</feature>
<gene>
    <name evidence="2" type="ORF">RIF29_37753</name>
</gene>
<keyword evidence="1" id="KW-0732">Signal</keyword>
<comment type="caution">
    <text evidence="2">The sequence shown here is derived from an EMBL/GenBank/DDBJ whole genome shotgun (WGS) entry which is preliminary data.</text>
</comment>
<proteinExistence type="predicted"/>